<dbReference type="GeneID" id="98915816"/>
<dbReference type="Pfam" id="PF01551">
    <property type="entry name" value="Peptidase_M23"/>
    <property type="match status" value="1"/>
</dbReference>
<evidence type="ECO:0000313" key="3">
    <source>
        <dbReference type="Proteomes" id="UP000295515"/>
    </source>
</evidence>
<dbReference type="PANTHER" id="PTHR21666:SF291">
    <property type="entry name" value="STAGE II SPORULATION PROTEIN Q"/>
    <property type="match status" value="1"/>
</dbReference>
<dbReference type="InterPro" id="IPR011055">
    <property type="entry name" value="Dup_hybrid_motif"/>
</dbReference>
<dbReference type="PANTHER" id="PTHR21666">
    <property type="entry name" value="PEPTIDASE-RELATED"/>
    <property type="match status" value="1"/>
</dbReference>
<organism evidence="2 3">
    <name type="scientific">Longibaculum muris</name>
    <dbReference type="NCBI Taxonomy" id="1796628"/>
    <lineage>
        <taxon>Bacteria</taxon>
        <taxon>Bacillati</taxon>
        <taxon>Bacillota</taxon>
        <taxon>Erysipelotrichia</taxon>
        <taxon>Erysipelotrichales</taxon>
        <taxon>Coprobacillaceae</taxon>
        <taxon>Longibaculum</taxon>
    </lineage>
</organism>
<feature type="domain" description="M23ase beta-sheet core" evidence="1">
    <location>
        <begin position="103"/>
        <end position="200"/>
    </location>
</feature>
<dbReference type="RefSeq" id="WP_066447040.1">
    <property type="nucleotide sequence ID" value="NZ_CAUWFI010000005.1"/>
</dbReference>
<dbReference type="SUPFAM" id="SSF51261">
    <property type="entry name" value="Duplicated hybrid motif"/>
    <property type="match status" value="1"/>
</dbReference>
<dbReference type="GO" id="GO:0004222">
    <property type="term" value="F:metalloendopeptidase activity"/>
    <property type="evidence" value="ECO:0007669"/>
    <property type="project" value="TreeGrafter"/>
</dbReference>
<proteinExistence type="predicted"/>
<dbReference type="InterPro" id="IPR050570">
    <property type="entry name" value="Cell_wall_metabolism_enzyme"/>
</dbReference>
<evidence type="ECO:0000313" key="2">
    <source>
        <dbReference type="EMBL" id="TCV97911.1"/>
    </source>
</evidence>
<dbReference type="Proteomes" id="UP000295515">
    <property type="component" value="Unassembled WGS sequence"/>
</dbReference>
<dbReference type="AlphaFoldDB" id="A0A4R3YYR2"/>
<comment type="caution">
    <text evidence="2">The sequence shown here is derived from an EMBL/GenBank/DDBJ whole genome shotgun (WGS) entry which is preliminary data.</text>
</comment>
<keyword evidence="3" id="KW-1185">Reference proteome</keyword>
<dbReference type="EMBL" id="SMCQ01000014">
    <property type="protein sequence ID" value="TCV97911.1"/>
    <property type="molecule type" value="Genomic_DNA"/>
</dbReference>
<evidence type="ECO:0000259" key="1">
    <source>
        <dbReference type="Pfam" id="PF01551"/>
    </source>
</evidence>
<protein>
    <submittedName>
        <fullName evidence="2">Peptidase M23-like protein</fullName>
    </submittedName>
</protein>
<accession>A0A4R3YYR2</accession>
<dbReference type="Gene3D" id="2.70.70.10">
    <property type="entry name" value="Glucose Permease (Domain IIA)"/>
    <property type="match status" value="1"/>
</dbReference>
<reference evidence="2 3" key="1">
    <citation type="submission" date="2019-03" db="EMBL/GenBank/DDBJ databases">
        <title>Genomic Encyclopedia of Type Strains, Phase IV (KMG-IV): sequencing the most valuable type-strain genomes for metagenomic binning, comparative biology and taxonomic classification.</title>
        <authorList>
            <person name="Goeker M."/>
        </authorList>
    </citation>
    <scope>NUCLEOTIDE SEQUENCE [LARGE SCALE GENOMIC DNA]</scope>
    <source>
        <strain evidence="2 3">DSM 29487</strain>
    </source>
</reference>
<gene>
    <name evidence="2" type="ORF">EDD60_11479</name>
</gene>
<dbReference type="InterPro" id="IPR016047">
    <property type="entry name" value="M23ase_b-sheet_dom"/>
</dbReference>
<name>A0A4R3YYR2_9FIRM</name>
<sequence length="212" mass="23654">MKKRPFKYKKALGITVALALFLGGIGIVQKILDDHTQNFQEESVAKVDEKKTTTDDKQEKKTVEKLKAPVKDGIGIVRYYYNKDDDSTKQDQSLILFEGVYRPNQGIDYANKNESFDVLAAMSGTVTKKTNDPVLGLVITITNSDKISTTYESLASANVEMNQSVKQGDVIGKSGVNVYEADLKNHLHFILQKDGKLCNPEKYLDQSLNTIK</sequence>
<dbReference type="CDD" id="cd12797">
    <property type="entry name" value="M23_peptidase"/>
    <property type="match status" value="1"/>
</dbReference>